<accession>A0AAD7YWB0</accession>
<dbReference type="Proteomes" id="UP001231518">
    <property type="component" value="Chromosome 19"/>
</dbReference>
<evidence type="ECO:0000313" key="1">
    <source>
        <dbReference type="EMBL" id="KAJ8728550.1"/>
    </source>
</evidence>
<name>A0AAD7YWB0_MYTSE</name>
<evidence type="ECO:0000313" key="2">
    <source>
        <dbReference type="Proteomes" id="UP001231518"/>
    </source>
</evidence>
<dbReference type="EMBL" id="JARGEI010000007">
    <property type="protein sequence ID" value="KAJ8728550.1"/>
    <property type="molecule type" value="Genomic_DNA"/>
</dbReference>
<proteinExistence type="predicted"/>
<reference evidence="1" key="1">
    <citation type="submission" date="2023-03" db="EMBL/GenBank/DDBJ databases">
        <title>Chromosome-level genomes of two armyworms, Mythimna separata and Mythimna loreyi, provide insights into the biosynthesis and reception of sex pheromones.</title>
        <authorList>
            <person name="Zhao H."/>
        </authorList>
    </citation>
    <scope>NUCLEOTIDE SEQUENCE</scope>
    <source>
        <strain evidence="1">BeijingLab</strain>
        <tissue evidence="1">Pupa</tissue>
    </source>
</reference>
<dbReference type="AlphaFoldDB" id="A0AAD7YWB0"/>
<protein>
    <submittedName>
        <fullName evidence="1">Uncharacterized protein</fullName>
    </submittedName>
</protein>
<organism evidence="1 2">
    <name type="scientific">Mythimna separata</name>
    <name type="common">Oriental armyworm</name>
    <name type="synonym">Pseudaletia separata</name>
    <dbReference type="NCBI Taxonomy" id="271217"/>
    <lineage>
        <taxon>Eukaryota</taxon>
        <taxon>Metazoa</taxon>
        <taxon>Ecdysozoa</taxon>
        <taxon>Arthropoda</taxon>
        <taxon>Hexapoda</taxon>
        <taxon>Insecta</taxon>
        <taxon>Pterygota</taxon>
        <taxon>Neoptera</taxon>
        <taxon>Endopterygota</taxon>
        <taxon>Lepidoptera</taxon>
        <taxon>Glossata</taxon>
        <taxon>Ditrysia</taxon>
        <taxon>Noctuoidea</taxon>
        <taxon>Noctuidae</taxon>
        <taxon>Noctuinae</taxon>
        <taxon>Hadenini</taxon>
        <taxon>Mythimna</taxon>
    </lineage>
</organism>
<comment type="caution">
    <text evidence="1">The sequence shown here is derived from an EMBL/GenBank/DDBJ whole genome shotgun (WGS) entry which is preliminary data.</text>
</comment>
<sequence length="202" mass="23111">MKILSDTEALSAFIDLDLTKAQYMYLKNLTNERKCCIFPPYYKIQEIKRSCYPPSCTIEITNTYAKVINIQDLLDHTAARILKIDSVFQKQHRSLILYCKWGCDGSSGQSQYKQILAEESETISDANLFITSLVPIRLVDVQSGSVVWQNPIPSSVRCCRPISHNRDYSQTVVEREEKAAFQLIHLSRMKLKKNPGKENAKS</sequence>
<keyword evidence="2" id="KW-1185">Reference proteome</keyword>
<gene>
    <name evidence="1" type="ORF">PYW07_006246</name>
</gene>